<evidence type="ECO:0000259" key="1">
    <source>
        <dbReference type="Pfam" id="PF02836"/>
    </source>
</evidence>
<dbReference type="GO" id="GO:0004553">
    <property type="term" value="F:hydrolase activity, hydrolyzing O-glycosyl compounds"/>
    <property type="evidence" value="ECO:0007669"/>
    <property type="project" value="InterPro"/>
</dbReference>
<protein>
    <recommendedName>
        <fullName evidence="1">Glycoside hydrolase family 2 catalytic domain-containing protein</fullName>
    </recommendedName>
</protein>
<dbReference type="Pfam" id="PF02836">
    <property type="entry name" value="Glyco_hydro_2_C"/>
    <property type="match status" value="1"/>
</dbReference>
<comment type="caution">
    <text evidence="2">The sequence shown here is derived from an EMBL/GenBank/DDBJ whole genome shotgun (WGS) entry which is preliminary data.</text>
</comment>
<gene>
    <name evidence="2" type="ORF">S06H3_09821</name>
</gene>
<dbReference type="GO" id="GO:0005975">
    <property type="term" value="P:carbohydrate metabolic process"/>
    <property type="evidence" value="ECO:0007669"/>
    <property type="project" value="InterPro"/>
</dbReference>
<dbReference type="PANTHER" id="PTHR42732">
    <property type="entry name" value="BETA-GALACTOSIDASE"/>
    <property type="match status" value="1"/>
</dbReference>
<dbReference type="SUPFAM" id="SSF51445">
    <property type="entry name" value="(Trans)glycosidases"/>
    <property type="match status" value="1"/>
</dbReference>
<dbReference type="InterPro" id="IPR017853">
    <property type="entry name" value="GH"/>
</dbReference>
<organism evidence="2">
    <name type="scientific">marine sediment metagenome</name>
    <dbReference type="NCBI Taxonomy" id="412755"/>
    <lineage>
        <taxon>unclassified sequences</taxon>
        <taxon>metagenomes</taxon>
        <taxon>ecological metagenomes</taxon>
    </lineage>
</organism>
<feature type="domain" description="Glycoside hydrolase family 2 catalytic" evidence="1">
    <location>
        <begin position="20"/>
        <end position="130"/>
    </location>
</feature>
<feature type="non-terminal residue" evidence="2">
    <location>
        <position position="277"/>
    </location>
</feature>
<evidence type="ECO:0000313" key="2">
    <source>
        <dbReference type="EMBL" id="GAI17861.1"/>
    </source>
</evidence>
<sequence length="277" mass="31602">MGHSTRAGGRDGLYTVPTDEALRYDIEVLKKIGCNMLRKHVKIEPARLYYWCDKLGLMVWQDMASGNNKGDEAREQFELELKRLVENFYNHPCIIMWVPFNEGWGQHDTPRYSRLVKEWDPTRLVNEASGWANKESGDVRDIHSYPGPAAPPNEEKRVAVLGEFGGLGLPVKGHTWQDEKNWGYRSYETREQLTDAYVALLGRLRPLIGSGLSAAVYTQTTDVEVEVNGYMTYDRAMIKVDVKKMAEASRKLYLPPPVIKTIVPTSEKKGIEWSYTT</sequence>
<proteinExistence type="predicted"/>
<reference evidence="2" key="1">
    <citation type="journal article" date="2014" name="Front. Microbiol.">
        <title>High frequency of phylogenetically diverse reductive dehalogenase-homologous genes in deep subseafloor sedimentary metagenomes.</title>
        <authorList>
            <person name="Kawai M."/>
            <person name="Futagami T."/>
            <person name="Toyoda A."/>
            <person name="Takaki Y."/>
            <person name="Nishi S."/>
            <person name="Hori S."/>
            <person name="Arai W."/>
            <person name="Tsubouchi T."/>
            <person name="Morono Y."/>
            <person name="Uchiyama I."/>
            <person name="Ito T."/>
            <person name="Fujiyama A."/>
            <person name="Inagaki F."/>
            <person name="Takami H."/>
        </authorList>
    </citation>
    <scope>NUCLEOTIDE SEQUENCE</scope>
    <source>
        <strain evidence="2">Expedition CK06-06</strain>
    </source>
</reference>
<dbReference type="InterPro" id="IPR051913">
    <property type="entry name" value="GH2_Domain-Containing"/>
</dbReference>
<name>X1MIF3_9ZZZZ</name>
<dbReference type="Gene3D" id="3.20.20.80">
    <property type="entry name" value="Glycosidases"/>
    <property type="match status" value="1"/>
</dbReference>
<accession>X1MIF3</accession>
<dbReference type="AlphaFoldDB" id="X1MIF3"/>
<dbReference type="EMBL" id="BARV01004408">
    <property type="protein sequence ID" value="GAI17861.1"/>
    <property type="molecule type" value="Genomic_DNA"/>
</dbReference>
<dbReference type="PANTHER" id="PTHR42732:SF2">
    <property type="entry name" value="BETA-MANNOSIDASE"/>
    <property type="match status" value="1"/>
</dbReference>
<dbReference type="InterPro" id="IPR006103">
    <property type="entry name" value="Glyco_hydro_2_cat"/>
</dbReference>